<dbReference type="CDD" id="cd07820">
    <property type="entry name" value="SRPBCC_3"/>
    <property type="match status" value="1"/>
</dbReference>
<gene>
    <name evidence="1" type="ORF">L9S41_06535</name>
</gene>
<dbReference type="EMBL" id="CP092109">
    <property type="protein sequence ID" value="UWZ81045.1"/>
    <property type="molecule type" value="Genomic_DNA"/>
</dbReference>
<dbReference type="InterPro" id="IPR023393">
    <property type="entry name" value="START-like_dom_sf"/>
</dbReference>
<keyword evidence="2" id="KW-1185">Reference proteome</keyword>
<dbReference type="RefSeq" id="WP_260749415.1">
    <property type="nucleotide sequence ID" value="NZ_CP092109.1"/>
</dbReference>
<reference evidence="1" key="1">
    <citation type="journal article" date="2022" name="Environ. Microbiol.">
        <title>Geoalkalibacter halelectricus SAP #1 sp. nov. possessing extracellular electron transfer and mineral#reducing capabilities from a haloalkaline environment.</title>
        <authorList>
            <person name="Yadav S."/>
            <person name="Singh R."/>
            <person name="Sundharam S.S."/>
            <person name="Chaudhary S."/>
            <person name="Krishnamurthi S."/>
            <person name="Patil S.A."/>
        </authorList>
    </citation>
    <scope>NUCLEOTIDE SEQUENCE</scope>
    <source>
        <strain evidence="1">SAP-1</strain>
    </source>
</reference>
<dbReference type="Proteomes" id="UP001060414">
    <property type="component" value="Chromosome"/>
</dbReference>
<organism evidence="1 2">
    <name type="scientific">Geoalkalibacter halelectricus</name>
    <dbReference type="NCBI Taxonomy" id="2847045"/>
    <lineage>
        <taxon>Bacteria</taxon>
        <taxon>Pseudomonadati</taxon>
        <taxon>Thermodesulfobacteriota</taxon>
        <taxon>Desulfuromonadia</taxon>
        <taxon>Desulfuromonadales</taxon>
        <taxon>Geoalkalibacteraceae</taxon>
        <taxon>Geoalkalibacter</taxon>
    </lineage>
</organism>
<name>A0ABY5ZPF9_9BACT</name>
<protein>
    <submittedName>
        <fullName evidence="1">SRPBCC family protein</fullName>
    </submittedName>
</protein>
<dbReference type="Gene3D" id="3.30.530.20">
    <property type="match status" value="1"/>
</dbReference>
<sequence length="159" mass="18830">MKIHRLFFRQRLPVDPDSCWTFFSDPANLREITPPSLDLRVTSTLLPRMHAGMIICYRIRPLAGMALTWVTEITQVREPFFFVDEQRFGPYRFWHHQHHFRPVTGGVEMDDEVHYALPLGWLGAAANQLLVRRRLEHIFSYRREILCRRFGVMPQNIGP</sequence>
<proteinExistence type="predicted"/>
<evidence type="ECO:0000313" key="1">
    <source>
        <dbReference type="EMBL" id="UWZ81045.1"/>
    </source>
</evidence>
<dbReference type="SUPFAM" id="SSF55961">
    <property type="entry name" value="Bet v1-like"/>
    <property type="match status" value="1"/>
</dbReference>
<accession>A0ABY5ZPF9</accession>
<evidence type="ECO:0000313" key="2">
    <source>
        <dbReference type="Proteomes" id="UP001060414"/>
    </source>
</evidence>